<dbReference type="GO" id="GO:0008757">
    <property type="term" value="F:S-adenosylmethionine-dependent methyltransferase activity"/>
    <property type="evidence" value="ECO:0007669"/>
    <property type="project" value="InterPro"/>
</dbReference>
<sequence>MTTRLTNSDIVYKQKVASSFSRAAHSYDQYAVFQEQVLTQLVEWYSPVMDQRWLDLGTGTGRALSVLKGQQVVGLDLSFSMIHKARQRVPSAAFVCADAEALPFANSVFDGVMSSLAIQWCLTPSQLFSELFRVLSDQGQVLVSTLVSGSMPELSIAWQGVDGRSHHNHYPSMAKVLADCKAAGFFIQKAQQHTMTVHYPTVKEAVYSLKKVGASIVMEDSSVISPSKWKAFELQYKQLQTQLGIPLSYEVAFIQLTKVDHG</sequence>
<keyword evidence="11" id="KW-1185">Reference proteome</keyword>
<dbReference type="Proteomes" id="UP000092871">
    <property type="component" value="Unassembled WGS sequence"/>
</dbReference>
<evidence type="ECO:0000256" key="5">
    <source>
        <dbReference type="ARBA" id="ARBA00022679"/>
    </source>
</evidence>
<keyword evidence="4 9" id="KW-0489">Methyltransferase</keyword>
<dbReference type="AlphaFoldDB" id="A0A1C3JMA3"/>
<protein>
    <recommendedName>
        <fullName evidence="3">malonyl-[acyl-carrier protein] O-methyltransferase</fullName>
        <ecNumber evidence="3">2.1.1.197</ecNumber>
    </recommendedName>
</protein>
<keyword evidence="6" id="KW-0949">S-adenosyl-L-methionine</keyword>
<evidence type="ECO:0000256" key="3">
    <source>
        <dbReference type="ARBA" id="ARBA00012327"/>
    </source>
</evidence>
<dbReference type="NCBIfam" id="TIGR02072">
    <property type="entry name" value="BioC"/>
    <property type="match status" value="1"/>
</dbReference>
<evidence type="ECO:0000313" key="11">
    <source>
        <dbReference type="Proteomes" id="UP000092840"/>
    </source>
</evidence>
<dbReference type="PANTHER" id="PTHR43861:SF1">
    <property type="entry name" value="TRANS-ACONITATE 2-METHYLTRANSFERASE"/>
    <property type="match status" value="1"/>
</dbReference>
<dbReference type="GO" id="GO:0032259">
    <property type="term" value="P:methylation"/>
    <property type="evidence" value="ECO:0007669"/>
    <property type="project" value="UniProtKB-KW"/>
</dbReference>
<dbReference type="GO" id="GO:0009102">
    <property type="term" value="P:biotin biosynthetic process"/>
    <property type="evidence" value="ECO:0007669"/>
    <property type="project" value="UniProtKB-UniPathway"/>
</dbReference>
<dbReference type="InterPro" id="IPR011814">
    <property type="entry name" value="BioC"/>
</dbReference>
<evidence type="ECO:0000256" key="7">
    <source>
        <dbReference type="ARBA" id="ARBA00022756"/>
    </source>
</evidence>
<dbReference type="PANTHER" id="PTHR43861">
    <property type="entry name" value="TRANS-ACONITATE 2-METHYLTRANSFERASE-RELATED"/>
    <property type="match status" value="1"/>
</dbReference>
<dbReference type="EMBL" id="FLRA01000002">
    <property type="protein sequence ID" value="SBT16247.1"/>
    <property type="molecule type" value="Genomic_DNA"/>
</dbReference>
<dbReference type="EC" id="2.1.1.197" evidence="3"/>
<comment type="pathway">
    <text evidence="2">Cofactor biosynthesis; biotin biosynthesis.</text>
</comment>
<dbReference type="Gene3D" id="3.40.50.150">
    <property type="entry name" value="Vaccinia Virus protein VP39"/>
    <property type="match status" value="1"/>
</dbReference>
<dbReference type="SUPFAM" id="SSF53335">
    <property type="entry name" value="S-adenosyl-L-methionine-dependent methyltransferases"/>
    <property type="match status" value="1"/>
</dbReference>
<dbReference type="Pfam" id="PF08241">
    <property type="entry name" value="Methyltransf_11"/>
    <property type="match status" value="1"/>
</dbReference>
<accession>A0A1C3JMA3</accession>
<comment type="catalytic activity">
    <reaction evidence="1">
        <text>malonyl-[ACP] + S-adenosyl-L-methionine = malonyl-[ACP] methyl ester + S-adenosyl-L-homocysteine</text>
        <dbReference type="Rhea" id="RHEA:17105"/>
        <dbReference type="Rhea" id="RHEA-COMP:9623"/>
        <dbReference type="Rhea" id="RHEA-COMP:9954"/>
        <dbReference type="ChEBI" id="CHEBI:57856"/>
        <dbReference type="ChEBI" id="CHEBI:59789"/>
        <dbReference type="ChEBI" id="CHEBI:78449"/>
        <dbReference type="ChEBI" id="CHEBI:78845"/>
        <dbReference type="EC" id="2.1.1.197"/>
    </reaction>
</comment>
<reference evidence="10 11" key="2">
    <citation type="submission" date="2016-06" db="EMBL/GenBank/DDBJ databases">
        <authorList>
            <person name="Rodrigo-Torres L."/>
            <person name="Arahal D.R."/>
        </authorList>
    </citation>
    <scope>NUCLEOTIDE SEQUENCE [LARGE SCALE GENOMIC DNA]</scope>
    <source>
        <strain evidence="10 11">CECT 5116</strain>
    </source>
</reference>
<gene>
    <name evidence="9" type="primary">bioC</name>
    <name evidence="9" type="ORF">MGA5115_00327</name>
    <name evidence="10" type="ORF">MGA5116_01888</name>
</gene>
<dbReference type="CDD" id="cd02440">
    <property type="entry name" value="AdoMet_MTases"/>
    <property type="match status" value="1"/>
</dbReference>
<evidence type="ECO:0000256" key="2">
    <source>
        <dbReference type="ARBA" id="ARBA00004746"/>
    </source>
</evidence>
<dbReference type="Proteomes" id="UP000092840">
    <property type="component" value="Unassembled WGS sequence"/>
</dbReference>
<name>A0A1C3JMA3_9GAMM</name>
<keyword evidence="5 9" id="KW-0808">Transferase</keyword>
<dbReference type="EMBL" id="FLRB01000012">
    <property type="protein sequence ID" value="SBT21295.1"/>
    <property type="molecule type" value="Genomic_DNA"/>
</dbReference>
<dbReference type="RefSeq" id="WP_067030827.1">
    <property type="nucleotide sequence ID" value="NZ_FLRA01000002.1"/>
</dbReference>
<dbReference type="GO" id="GO:0102130">
    <property type="term" value="F:malonyl-CoA methyltransferase activity"/>
    <property type="evidence" value="ECO:0007669"/>
    <property type="project" value="UniProtKB-EC"/>
</dbReference>
<evidence type="ECO:0000256" key="4">
    <source>
        <dbReference type="ARBA" id="ARBA00022603"/>
    </source>
</evidence>
<dbReference type="InterPro" id="IPR013216">
    <property type="entry name" value="Methyltransf_11"/>
</dbReference>
<reference evidence="9 12" key="1">
    <citation type="submission" date="2016-06" db="EMBL/GenBank/DDBJ databases">
        <authorList>
            <person name="Kjaerup R.B."/>
            <person name="Dalgaard T.S."/>
            <person name="Juul-Madsen H.R."/>
        </authorList>
    </citation>
    <scope>NUCLEOTIDE SEQUENCE [LARGE SCALE GENOMIC DNA]</scope>
    <source>
        <strain evidence="9 12">CECT 5115</strain>
    </source>
</reference>
<keyword evidence="7" id="KW-0093">Biotin biosynthesis</keyword>
<dbReference type="InterPro" id="IPR029063">
    <property type="entry name" value="SAM-dependent_MTases_sf"/>
</dbReference>
<dbReference type="UniPathway" id="UPA00078"/>
<evidence type="ECO:0000313" key="12">
    <source>
        <dbReference type="Proteomes" id="UP000092871"/>
    </source>
</evidence>
<proteinExistence type="predicted"/>
<evidence type="ECO:0000256" key="6">
    <source>
        <dbReference type="ARBA" id="ARBA00022691"/>
    </source>
</evidence>
<evidence type="ECO:0000313" key="9">
    <source>
        <dbReference type="EMBL" id="SBT16247.1"/>
    </source>
</evidence>
<dbReference type="GO" id="GO:0010340">
    <property type="term" value="F:carboxyl-O-methyltransferase activity"/>
    <property type="evidence" value="ECO:0007669"/>
    <property type="project" value="InterPro"/>
</dbReference>
<dbReference type="OrthoDB" id="9760689at2"/>
<evidence type="ECO:0000313" key="10">
    <source>
        <dbReference type="EMBL" id="SBT21295.1"/>
    </source>
</evidence>
<evidence type="ECO:0000259" key="8">
    <source>
        <dbReference type="Pfam" id="PF08241"/>
    </source>
</evidence>
<organism evidence="9 12">
    <name type="scientific">Marinomonas gallaica</name>
    <dbReference type="NCBI Taxonomy" id="1806667"/>
    <lineage>
        <taxon>Bacteria</taxon>
        <taxon>Pseudomonadati</taxon>
        <taxon>Pseudomonadota</taxon>
        <taxon>Gammaproteobacteria</taxon>
        <taxon>Oceanospirillales</taxon>
        <taxon>Oceanospirillaceae</taxon>
        <taxon>Marinomonas</taxon>
    </lineage>
</organism>
<evidence type="ECO:0000256" key="1">
    <source>
        <dbReference type="ARBA" id="ARBA00000852"/>
    </source>
</evidence>
<feature type="domain" description="Methyltransferase type 11" evidence="8">
    <location>
        <begin position="54"/>
        <end position="142"/>
    </location>
</feature>